<dbReference type="Proteomes" id="UP001732780">
    <property type="component" value="Chromosome 9"/>
</dbReference>
<gene>
    <name evidence="2" type="primary">LOC141578721</name>
</gene>
<name>A0AC58QYA8_CAMBA</name>
<evidence type="ECO:0000313" key="2">
    <source>
        <dbReference type="RefSeq" id="XP_074227269.1"/>
    </source>
</evidence>
<proteinExistence type="predicted"/>
<evidence type="ECO:0000313" key="1">
    <source>
        <dbReference type="Proteomes" id="UP001732780"/>
    </source>
</evidence>
<keyword evidence="1" id="KW-1185">Reference proteome</keyword>
<reference evidence="2" key="1">
    <citation type="submission" date="2025-08" db="UniProtKB">
        <authorList>
            <consortium name="RefSeq"/>
        </authorList>
    </citation>
    <scope>IDENTIFICATION</scope>
    <source>
        <tissue evidence="2">Blood</tissue>
    </source>
</reference>
<organism evidence="1 2">
    <name type="scientific">Camelus bactrianus</name>
    <name type="common">Bactrian camel</name>
    <dbReference type="NCBI Taxonomy" id="9837"/>
    <lineage>
        <taxon>Eukaryota</taxon>
        <taxon>Metazoa</taxon>
        <taxon>Chordata</taxon>
        <taxon>Craniata</taxon>
        <taxon>Vertebrata</taxon>
        <taxon>Euteleostomi</taxon>
        <taxon>Mammalia</taxon>
        <taxon>Eutheria</taxon>
        <taxon>Laurasiatheria</taxon>
        <taxon>Artiodactyla</taxon>
        <taxon>Tylopoda</taxon>
        <taxon>Camelidae</taxon>
        <taxon>Camelus</taxon>
    </lineage>
</organism>
<sequence>MDVASYLYTGNSHQLKRANCSSRHKLAGLPGKSPALASSHPSLHGALDTLTHATNFLNMMLHRNKSREQNLQDDLEWYRALVRSLLEGEPSISRAAITFSTESLSTPAPQVFLQATREESRILLQDLSSSARHAGDRVVPRPPAQVEDPLPRRGSNQGPRGLGHSWRRRDGLSGDKSHVNWSPPYLECENGSYKPGWLVTLSAAFYRLQPNLVPEFRGVMKVDINLQKVDIDQCSSDGWFSGTHKCHLNNSETQKAEPCQRNSFYMLPSSCVWPTLPVLPGSHGTRLSRVGVFLSFAGLSLLKMSIKFSQTESKCLNHAQRCNHKDLMLESGFAS</sequence>
<protein>
    <submittedName>
        <fullName evidence="2">Metabotropic glycine receptor-like isoform X1</fullName>
    </submittedName>
</protein>
<accession>A0AC58QYA8</accession>
<dbReference type="RefSeq" id="XP_074227269.1">
    <property type="nucleotide sequence ID" value="XM_074371168.1"/>
</dbReference>